<dbReference type="InterPro" id="IPR039569">
    <property type="entry name" value="FAS1-like_DH_region"/>
</dbReference>
<evidence type="ECO:0000259" key="8">
    <source>
        <dbReference type="Pfam" id="PF13452"/>
    </source>
</evidence>
<dbReference type="CDD" id="cd03447">
    <property type="entry name" value="FAS_MaoC"/>
    <property type="match status" value="1"/>
</dbReference>
<reference evidence="11" key="1">
    <citation type="journal article" date="2018" name="Nat. Microbiol.">
        <title>Leveraging single-cell genomics to expand the fungal tree of life.</title>
        <authorList>
            <person name="Ahrendt S.R."/>
            <person name="Quandt C.A."/>
            <person name="Ciobanu D."/>
            <person name="Clum A."/>
            <person name="Salamov A."/>
            <person name="Andreopoulos B."/>
            <person name="Cheng J.F."/>
            <person name="Woyke T."/>
            <person name="Pelin A."/>
            <person name="Henrissat B."/>
            <person name="Reynolds N.K."/>
            <person name="Benny G.L."/>
            <person name="Smith M.E."/>
            <person name="James T.Y."/>
            <person name="Grigoriev I.V."/>
        </authorList>
    </citation>
    <scope>NUCLEOTIDE SEQUENCE [LARGE SCALE GENOMIC DNA]</scope>
</reference>
<dbReference type="InterPro" id="IPR001227">
    <property type="entry name" value="Ac_transferase_dom_sf"/>
</dbReference>
<dbReference type="PANTHER" id="PTHR10982:SF21">
    <property type="entry name" value="FATTY ACID SYNTHASE SUBUNIT BETA"/>
    <property type="match status" value="1"/>
</dbReference>
<dbReference type="Pfam" id="PF13452">
    <property type="entry name" value="FAS1_DH_region"/>
    <property type="match status" value="1"/>
</dbReference>
<evidence type="ECO:0000259" key="6">
    <source>
        <dbReference type="Pfam" id="PF01575"/>
    </source>
</evidence>
<accession>A0A4P9VYQ6</accession>
<dbReference type="Gene3D" id="3.30.1120.100">
    <property type="match status" value="1"/>
</dbReference>
<dbReference type="InterPro" id="IPR029069">
    <property type="entry name" value="HotDog_dom_sf"/>
</dbReference>
<dbReference type="InterPro" id="IPR016035">
    <property type="entry name" value="Acyl_Trfase/lysoPLipase"/>
</dbReference>
<dbReference type="Proteomes" id="UP000269721">
    <property type="component" value="Unassembled WGS sequence"/>
</dbReference>
<dbReference type="InterPro" id="IPR013565">
    <property type="entry name" value="Fas1/AflB-like_central"/>
</dbReference>
<dbReference type="GO" id="GO:0006633">
    <property type="term" value="P:fatty acid biosynthetic process"/>
    <property type="evidence" value="ECO:0007669"/>
    <property type="project" value="InterPro"/>
</dbReference>
<keyword evidence="2" id="KW-0378">Hydrolase</keyword>
<dbReference type="Pfam" id="PF01575">
    <property type="entry name" value="MaoC_dehydratas"/>
    <property type="match status" value="1"/>
</dbReference>
<dbReference type="GO" id="GO:0004312">
    <property type="term" value="F:fatty acid synthase activity"/>
    <property type="evidence" value="ECO:0007669"/>
    <property type="project" value="InterPro"/>
</dbReference>
<dbReference type="InterPro" id="IPR002539">
    <property type="entry name" value="MaoC-like_dom"/>
</dbReference>
<dbReference type="Pfam" id="PF17951">
    <property type="entry name" value="FAS_meander"/>
    <property type="match status" value="1"/>
</dbReference>
<keyword evidence="3" id="KW-0521">NADP</keyword>
<feature type="domain" description="Fatty acid synthase meander beta sheet" evidence="9">
    <location>
        <begin position="155"/>
        <end position="297"/>
    </location>
</feature>
<dbReference type="EMBL" id="KZ999586">
    <property type="protein sequence ID" value="RKO84929.1"/>
    <property type="molecule type" value="Genomic_DNA"/>
</dbReference>
<dbReference type="PRINTS" id="PR01483">
    <property type="entry name" value="FASYNTHASE"/>
</dbReference>
<evidence type="ECO:0000259" key="7">
    <source>
        <dbReference type="Pfam" id="PF08354"/>
    </source>
</evidence>
<keyword evidence="4" id="KW-0560">Oxidoreductase</keyword>
<evidence type="ECO:0000259" key="9">
    <source>
        <dbReference type="Pfam" id="PF17951"/>
    </source>
</evidence>
<dbReference type="SUPFAM" id="SSF54637">
    <property type="entry name" value="Thioesterase/thiol ester dehydrase-isomerase"/>
    <property type="match status" value="2"/>
</dbReference>
<dbReference type="Pfam" id="PF08354">
    <property type="entry name" value="Fas1-AflB-like_hel"/>
    <property type="match status" value="1"/>
</dbReference>
<feature type="domain" description="MaoC-like" evidence="6">
    <location>
        <begin position="567"/>
        <end position="670"/>
    </location>
</feature>
<evidence type="ECO:0000256" key="3">
    <source>
        <dbReference type="ARBA" id="ARBA00022857"/>
    </source>
</evidence>
<evidence type="ECO:0000313" key="11">
    <source>
        <dbReference type="Proteomes" id="UP000269721"/>
    </source>
</evidence>
<dbReference type="PANTHER" id="PTHR10982">
    <property type="entry name" value="MALONYL COA-ACYL CARRIER PROTEIN TRANSACYLASE"/>
    <property type="match status" value="1"/>
</dbReference>
<evidence type="ECO:0000259" key="5">
    <source>
        <dbReference type="Pfam" id="PF00698"/>
    </source>
</evidence>
<dbReference type="GO" id="GO:0019171">
    <property type="term" value="F:(3R)-hydroxyacyl-[acyl-carrier-protein] dehydratase activity"/>
    <property type="evidence" value="ECO:0007669"/>
    <property type="project" value="InterPro"/>
</dbReference>
<dbReference type="SUPFAM" id="SSF52151">
    <property type="entry name" value="FabD/lysophospholipase-like"/>
    <property type="match status" value="1"/>
</dbReference>
<feature type="domain" description="FAS1-like dehydratase" evidence="8">
    <location>
        <begin position="313"/>
        <end position="421"/>
    </location>
</feature>
<organism evidence="10 11">
    <name type="scientific">Blyttiomyces helicus</name>
    <dbReference type="NCBI Taxonomy" id="388810"/>
    <lineage>
        <taxon>Eukaryota</taxon>
        <taxon>Fungi</taxon>
        <taxon>Fungi incertae sedis</taxon>
        <taxon>Chytridiomycota</taxon>
        <taxon>Chytridiomycota incertae sedis</taxon>
        <taxon>Chytridiomycetes</taxon>
        <taxon>Chytridiomycetes incertae sedis</taxon>
        <taxon>Blyttiomyces</taxon>
    </lineage>
</organism>
<dbReference type="Gene3D" id="3.10.129.10">
    <property type="entry name" value="Hotdog Thioesterase"/>
    <property type="match status" value="2"/>
</dbReference>
<dbReference type="InterPro" id="IPR050830">
    <property type="entry name" value="Fungal_FAS"/>
</dbReference>
<dbReference type="InterPro" id="IPR003965">
    <property type="entry name" value="Fatty_acid_synthase"/>
</dbReference>
<dbReference type="GO" id="GO:0016787">
    <property type="term" value="F:hydrolase activity"/>
    <property type="evidence" value="ECO:0007669"/>
    <property type="project" value="UniProtKB-KW"/>
</dbReference>
<evidence type="ECO:0000256" key="2">
    <source>
        <dbReference type="ARBA" id="ARBA00022801"/>
    </source>
</evidence>
<feature type="domain" description="Fatty acid synthase beta subunit AflB /Fas1-like central" evidence="7">
    <location>
        <begin position="4"/>
        <end position="92"/>
    </location>
</feature>
<dbReference type="OrthoDB" id="4251012at2759"/>
<dbReference type="Pfam" id="PF00698">
    <property type="entry name" value="Acyl_transf_1"/>
    <property type="match status" value="1"/>
</dbReference>
<name>A0A4P9VYQ6_9FUNG</name>
<evidence type="ECO:0000256" key="4">
    <source>
        <dbReference type="ARBA" id="ARBA00023002"/>
    </source>
</evidence>
<dbReference type="Gene3D" id="3.40.366.10">
    <property type="entry name" value="Malonyl-Coenzyme A Acyl Carrier Protein, domain 2"/>
    <property type="match status" value="1"/>
</dbReference>
<dbReference type="Pfam" id="PF22235">
    <property type="entry name" value="FAS1_thioest_ins"/>
    <property type="match status" value="1"/>
</dbReference>
<dbReference type="InterPro" id="IPR040883">
    <property type="entry name" value="FAS_meander"/>
</dbReference>
<dbReference type="AlphaFoldDB" id="A0A4P9VYQ6"/>
<keyword evidence="11" id="KW-1185">Reference proteome</keyword>
<keyword evidence="1" id="KW-0808">Transferase</keyword>
<dbReference type="Gene3D" id="1.20.930.70">
    <property type="match status" value="1"/>
</dbReference>
<evidence type="ECO:0000313" key="10">
    <source>
        <dbReference type="EMBL" id="RKO84929.1"/>
    </source>
</evidence>
<proteinExistence type="predicted"/>
<feature type="domain" description="Malonyl-CoA:ACP transacylase (MAT)" evidence="5">
    <location>
        <begin position="689"/>
        <end position="831"/>
    </location>
</feature>
<dbReference type="Gene3D" id="6.10.60.10">
    <property type="match status" value="1"/>
</dbReference>
<evidence type="ECO:0000256" key="1">
    <source>
        <dbReference type="ARBA" id="ARBA00022679"/>
    </source>
</evidence>
<dbReference type="InterPro" id="IPR014043">
    <property type="entry name" value="Acyl_transferase_dom"/>
</dbReference>
<protein>
    <submittedName>
        <fullName evidence="10">MaoC like domain-containing protein</fullName>
    </submittedName>
</protein>
<sequence>MANDYHSSPTQTLTQEDVVHFISLCLTPGRKPVPFIPVLDDKFDFWFKKDSLWQSEDIDAVVDQDPGRVAILQGPIAVRHSKLVDQPVKQILGDIYHAHIDAIKEAYYGGSDLAIPVVEYLGARAEQLPAGSLGGIVKTELLEGSVMYEVSREGDQLPDGATFLEYIAGADHTWLRALLTSSAVVQGKHLTPNYVQNVLRPRPGQTIIVKYDARRRPQVLTVHHNRPSTPTAASRHPAVTVTAEGDRISVVIFEKRGSKYLPLEFLFKYVPWQGHNPIHEVMEGRNKRIKDFYASLWSVVPSADASGIFRSNFTVEDEVVRDFTQVIGNTAELYLTGAAPMDFAIVAGWQAIVTALLEIDGDLLRLVHLSNRFQILNTGEIIRAGDKIETEAVVNSVLISDAGKAVEVRATLRKSGLPVLEVLSSFLYRGKFTDYESTFKNAVEKPVEINIASPKDVAVLMSKPWMKWSPDVEPLSPGSTLVFRLETHARFKAATVYSRIRTLGTVELKTTRETVVVGKVEYDAVDAHGNLVLSYLNRFGKPIEQPVAFASGGYSILPSSATFPAEVTVPTSNEAYAQCSGDLNPIHTNPYFADLAGLPGTITHGMWTSASTRKFVEIFAANNQPSRVKEFDVKFVDMVLPGCQLETKLSHVGMANGKKLIKVETFIKETGAKVLEGSAEVEQPSTACVFTGQGSQEVGMGMDLYQQSPVARAVWDRADAHMLATYGVSILEIVRQNPKTLTVHFGGRGAAIRAHYMSMTYDVIDANGKLVSKLLFPEVTEETQSHTFSHPGGLLSATQFTQPALTLMEIASFSDMRESGLVQEGCAFAGHR</sequence>
<dbReference type="GO" id="GO:0004318">
    <property type="term" value="F:enoyl-[acyl-carrier-protein] reductase (NADH) activity"/>
    <property type="evidence" value="ECO:0007669"/>
    <property type="project" value="InterPro"/>
</dbReference>
<dbReference type="GO" id="GO:0005835">
    <property type="term" value="C:fatty acid synthase complex"/>
    <property type="evidence" value="ECO:0007669"/>
    <property type="project" value="InterPro"/>
</dbReference>
<gene>
    <name evidence="10" type="ORF">BDK51DRAFT_52982</name>
</gene>